<organism evidence="1 2">
    <name type="scientific">Candidatus Segetimicrobium genomatis</name>
    <dbReference type="NCBI Taxonomy" id="2569760"/>
    <lineage>
        <taxon>Bacteria</taxon>
        <taxon>Bacillati</taxon>
        <taxon>Candidatus Sysuimicrobiota</taxon>
        <taxon>Candidatus Sysuimicrobiia</taxon>
        <taxon>Candidatus Sysuimicrobiales</taxon>
        <taxon>Candidatus Segetimicrobiaceae</taxon>
        <taxon>Candidatus Segetimicrobium</taxon>
    </lineage>
</organism>
<dbReference type="Proteomes" id="UP000318834">
    <property type="component" value="Unassembled WGS sequence"/>
</dbReference>
<name>A0A537IRE2_9BACT</name>
<dbReference type="AlphaFoldDB" id="A0A537IRE2"/>
<keyword evidence="1" id="KW-0808">Transferase</keyword>
<dbReference type="Gene3D" id="3.40.630.30">
    <property type="match status" value="1"/>
</dbReference>
<protein>
    <submittedName>
        <fullName evidence="1">GNAT family N-acetyltransferase</fullName>
    </submittedName>
</protein>
<gene>
    <name evidence="1" type="ORF">E6H05_08610</name>
</gene>
<evidence type="ECO:0000313" key="2">
    <source>
        <dbReference type="Proteomes" id="UP000318834"/>
    </source>
</evidence>
<sequence>MTVAGATRAPPWARRYAVRAFADIADVDPMEWDAILDPDDLQATHRFVSVCQRSEVEGAAYRHVMVYRGERLAAVASLSRMDVKLDLLSSGIARAGISWVRRRRPSFLVVPVAFCGLPVSFGQSCLRVAPGANQALVLSILSRELDAFGAETGARILCFKEYAPGESAALAPLATAGYFRAPSLPSCRLAIRWSSFDEYLAAMRAGYRRQVQISLRARAALGVEFHVVEDFGPDCPRIFGLYEQVMDRAEFQLERLNLAFFRELNARLGSQSGAVLLVRDGVVAAAAVLLYGPHLVTFLLTGIDYAQNRACHAYPNLVTEVVAEAIRRRAAALEMGQTSYDLKLRFGAVTSERDILVKCRRRLSHALLRAVAPALFPVVRPLARRVHRAS</sequence>
<comment type="caution">
    <text evidence="1">The sequence shown here is derived from an EMBL/GenBank/DDBJ whole genome shotgun (WGS) entry which is preliminary data.</text>
</comment>
<reference evidence="1 2" key="1">
    <citation type="journal article" date="2019" name="Nat. Microbiol.">
        <title>Mediterranean grassland soil C-N compound turnover is dependent on rainfall and depth, and is mediated by genomically divergent microorganisms.</title>
        <authorList>
            <person name="Diamond S."/>
            <person name="Andeer P.F."/>
            <person name="Li Z."/>
            <person name="Crits-Christoph A."/>
            <person name="Burstein D."/>
            <person name="Anantharaman K."/>
            <person name="Lane K.R."/>
            <person name="Thomas B.C."/>
            <person name="Pan C."/>
            <person name="Northen T.R."/>
            <person name="Banfield J.F."/>
        </authorList>
    </citation>
    <scope>NUCLEOTIDE SEQUENCE [LARGE SCALE GENOMIC DNA]</scope>
    <source>
        <strain evidence="1">NP_8</strain>
    </source>
</reference>
<dbReference type="EMBL" id="VBAP01000061">
    <property type="protein sequence ID" value="TMI73908.1"/>
    <property type="molecule type" value="Genomic_DNA"/>
</dbReference>
<dbReference type="SUPFAM" id="SSF55729">
    <property type="entry name" value="Acyl-CoA N-acyltransferases (Nat)"/>
    <property type="match status" value="1"/>
</dbReference>
<accession>A0A537IRE2</accession>
<dbReference type="GO" id="GO:0016740">
    <property type="term" value="F:transferase activity"/>
    <property type="evidence" value="ECO:0007669"/>
    <property type="project" value="UniProtKB-KW"/>
</dbReference>
<evidence type="ECO:0000313" key="1">
    <source>
        <dbReference type="EMBL" id="TMI73908.1"/>
    </source>
</evidence>
<proteinExistence type="predicted"/>
<dbReference type="InterPro" id="IPR016181">
    <property type="entry name" value="Acyl_CoA_acyltransferase"/>
</dbReference>